<name>A0AAW2ZDL8_9EUKA</name>
<keyword evidence="2" id="KW-1185">Reference proteome</keyword>
<dbReference type="PANTHER" id="PTHR16022:SF0">
    <property type="entry name" value="CYTOPLASMIC DYNEIN 2 INTERMEDIATE CHAIN 1"/>
    <property type="match status" value="1"/>
</dbReference>
<comment type="caution">
    <text evidence="1">The sequence shown here is derived from an EMBL/GenBank/DDBJ whole genome shotgun (WGS) entry which is preliminary data.</text>
</comment>
<dbReference type="Gene3D" id="2.130.10.10">
    <property type="entry name" value="YVTN repeat-like/Quinoprotein amine dehydrogenase"/>
    <property type="match status" value="1"/>
</dbReference>
<dbReference type="GO" id="GO:0045503">
    <property type="term" value="F:dynein light chain binding"/>
    <property type="evidence" value="ECO:0007669"/>
    <property type="project" value="InterPro"/>
</dbReference>
<dbReference type="Proteomes" id="UP001431209">
    <property type="component" value="Unassembled WGS sequence"/>
</dbReference>
<dbReference type="InterPro" id="IPR036322">
    <property type="entry name" value="WD40_repeat_dom_sf"/>
</dbReference>
<organism evidence="1 2">
    <name type="scientific">Acrasis kona</name>
    <dbReference type="NCBI Taxonomy" id="1008807"/>
    <lineage>
        <taxon>Eukaryota</taxon>
        <taxon>Discoba</taxon>
        <taxon>Heterolobosea</taxon>
        <taxon>Tetramitia</taxon>
        <taxon>Eutetramitia</taxon>
        <taxon>Acrasidae</taxon>
        <taxon>Acrasis</taxon>
    </lineage>
</organism>
<dbReference type="InterPro" id="IPR015943">
    <property type="entry name" value="WD40/YVTN_repeat-like_dom_sf"/>
</dbReference>
<dbReference type="GO" id="GO:0005929">
    <property type="term" value="C:cilium"/>
    <property type="evidence" value="ECO:0007669"/>
    <property type="project" value="GOC"/>
</dbReference>
<gene>
    <name evidence="1" type="ORF">AKO1_001262</name>
</gene>
<reference evidence="1 2" key="1">
    <citation type="submission" date="2024-03" db="EMBL/GenBank/DDBJ databases">
        <title>The Acrasis kona genome and developmental transcriptomes reveal deep origins of eukaryotic multicellular pathways.</title>
        <authorList>
            <person name="Sheikh S."/>
            <person name="Fu C.-J."/>
            <person name="Brown M.W."/>
            <person name="Baldauf S.L."/>
        </authorList>
    </citation>
    <scope>NUCLEOTIDE SEQUENCE [LARGE SCALE GENOMIC DNA]</scope>
    <source>
        <strain evidence="1 2">ATCC MYA-3509</strain>
    </source>
</reference>
<dbReference type="GO" id="GO:0005868">
    <property type="term" value="C:cytoplasmic dynein complex"/>
    <property type="evidence" value="ECO:0007669"/>
    <property type="project" value="InterPro"/>
</dbReference>
<dbReference type="PANTHER" id="PTHR16022">
    <property type="entry name" value="WD REPEAT DOMAIN 60"/>
    <property type="match status" value="1"/>
</dbReference>
<protein>
    <submittedName>
        <fullName evidence="1">Wdr60</fullName>
    </submittedName>
</protein>
<evidence type="ECO:0000313" key="1">
    <source>
        <dbReference type="EMBL" id="KAL0486945.1"/>
    </source>
</evidence>
<evidence type="ECO:0000313" key="2">
    <source>
        <dbReference type="Proteomes" id="UP001431209"/>
    </source>
</evidence>
<proteinExistence type="predicted"/>
<sequence>MINENHLCRVVSVLSSGYNKSYKSKSLSEIDSLQLTSLDEQGTIMFWSIAILSQDTISETDFGLRVGGKVRLIPSGRKNAFGISNTIGRAVDQDSSSMLGDMEQDVALLSCSRAFCLEIEPTSTSQFLIGIDSGKVMREARFNKVTPRIYGYRSRAVKDPTAPLEPLSTCVNCVNYSMFLPEYFVAGYNDGTISFFQQGYPAPLFKLITRNRSSIVDVRWSVTRPCIIFAIDENSCFYIIDMLSDKANKLQEQDVSITLSQGSKTNVSTRILSLPQAQQQQRLYKMLSSNKRKNTNITSNNPSFGIGYEDGRFDLHILNDELNVTNPKQEISQMEAVLKGLFIKNHVDV</sequence>
<dbReference type="InterPro" id="IPR042505">
    <property type="entry name" value="DYNC2I1"/>
</dbReference>
<accession>A0AAW2ZDL8</accession>
<dbReference type="AlphaFoldDB" id="A0AAW2ZDL8"/>
<dbReference type="GO" id="GO:0045504">
    <property type="term" value="F:dynein heavy chain binding"/>
    <property type="evidence" value="ECO:0007669"/>
    <property type="project" value="InterPro"/>
</dbReference>
<dbReference type="EMBL" id="JAOPGA020001286">
    <property type="protein sequence ID" value="KAL0486945.1"/>
    <property type="molecule type" value="Genomic_DNA"/>
</dbReference>
<dbReference type="SUPFAM" id="SSF50978">
    <property type="entry name" value="WD40 repeat-like"/>
    <property type="match status" value="1"/>
</dbReference>
<dbReference type="GO" id="GO:0042073">
    <property type="term" value="P:intraciliary transport"/>
    <property type="evidence" value="ECO:0007669"/>
    <property type="project" value="InterPro"/>
</dbReference>